<dbReference type="InterPro" id="IPR052021">
    <property type="entry name" value="Type-I_RS_S_subunit"/>
</dbReference>
<evidence type="ECO:0000256" key="1">
    <source>
        <dbReference type="ARBA" id="ARBA00010923"/>
    </source>
</evidence>
<keyword evidence="6" id="KW-1185">Reference proteome</keyword>
<dbReference type="Pfam" id="PF01420">
    <property type="entry name" value="Methylase_S"/>
    <property type="match status" value="2"/>
</dbReference>
<dbReference type="InterPro" id="IPR044946">
    <property type="entry name" value="Restrct_endonuc_typeI_TRD_sf"/>
</dbReference>
<evidence type="ECO:0000259" key="4">
    <source>
        <dbReference type="Pfam" id="PF01420"/>
    </source>
</evidence>
<organism evidence="5 6">
    <name type="scientific">Arenimonas oryziterrae DSM 21050 = YC6267</name>
    <dbReference type="NCBI Taxonomy" id="1121015"/>
    <lineage>
        <taxon>Bacteria</taxon>
        <taxon>Pseudomonadati</taxon>
        <taxon>Pseudomonadota</taxon>
        <taxon>Gammaproteobacteria</taxon>
        <taxon>Lysobacterales</taxon>
        <taxon>Lysobacteraceae</taxon>
        <taxon>Arenimonas</taxon>
    </lineage>
</organism>
<dbReference type="Gene3D" id="1.10.287.1120">
    <property type="entry name" value="Bipartite methylase S protein"/>
    <property type="match status" value="2"/>
</dbReference>
<evidence type="ECO:0000256" key="3">
    <source>
        <dbReference type="ARBA" id="ARBA00023125"/>
    </source>
</evidence>
<evidence type="ECO:0000313" key="5">
    <source>
        <dbReference type="EMBL" id="KFN43543.1"/>
    </source>
</evidence>
<name>A0A091ATN6_9GAMM</name>
<feature type="domain" description="Type I restriction modification DNA specificity" evidence="4">
    <location>
        <begin position="119"/>
        <end position="196"/>
    </location>
</feature>
<dbReference type="PANTHER" id="PTHR30408">
    <property type="entry name" value="TYPE-1 RESTRICTION ENZYME ECOKI SPECIFICITY PROTEIN"/>
    <property type="match status" value="1"/>
</dbReference>
<evidence type="ECO:0000313" key="6">
    <source>
        <dbReference type="Proteomes" id="UP000029385"/>
    </source>
</evidence>
<dbReference type="PANTHER" id="PTHR30408:SF12">
    <property type="entry name" value="TYPE I RESTRICTION ENZYME MJAVIII SPECIFICITY SUBUNIT"/>
    <property type="match status" value="1"/>
</dbReference>
<dbReference type="eggNOG" id="COG0732">
    <property type="taxonomic scope" value="Bacteria"/>
</dbReference>
<dbReference type="Gene3D" id="3.90.220.20">
    <property type="entry name" value="DNA methylase specificity domains"/>
    <property type="match status" value="2"/>
</dbReference>
<comment type="caution">
    <text evidence="5">The sequence shown here is derived from an EMBL/GenBank/DDBJ whole genome shotgun (WGS) entry which is preliminary data.</text>
</comment>
<sequence>MKEVATSALVPKLRFPEFREADAWEPTTIGALGHFYYGKSAPKWSLAEDAPTPCVRYGELYTKFGPVITETYSRTNTAPEILRFSKGGEILIPRVGEKPEDFGKCCAYLPLKDIAIGEMISVLETKQHPLFYTYYFRGLYKQFAKVVEGQNVKNLYFSELQQLPIHCPSFPEQQKIAECLSSVDELLAGQARKLDALKTHKKGLMQQLFPREGETQPRLRFAEFIAAGEWGDGDLGSRTAKVGSGITPNGGDKNYKQTGRPFVRSQNVGWGELILDDVAFIDEETHSSFSSTEIQVFDVLLNITGASIGRSAVSDGRIAGGNVNQHVCIIRVKAAELNHFYLNQYLISPEGQKQIDSFQAGGNRQGLNFAQIRSFTIPLPPKVSEQQRIADCLTSLDDLIAAQAQQLAAVKSHKLGLMQQLFPFPEAVEA</sequence>
<feature type="domain" description="Type I restriction modification DNA specificity" evidence="4">
    <location>
        <begin position="303"/>
        <end position="411"/>
    </location>
</feature>
<dbReference type="CDD" id="cd17256">
    <property type="entry name" value="RMtype1_S_EcoJA65PI-TRD1-CR1_like"/>
    <property type="match status" value="1"/>
</dbReference>
<dbReference type="GO" id="GO:0009307">
    <property type="term" value="P:DNA restriction-modification system"/>
    <property type="evidence" value="ECO:0007669"/>
    <property type="project" value="UniProtKB-KW"/>
</dbReference>
<keyword evidence="3" id="KW-0238">DNA-binding</keyword>
<reference evidence="5 6" key="1">
    <citation type="submission" date="2013-09" db="EMBL/GenBank/DDBJ databases">
        <title>Genome sequencing of Arenimonas oryziterrae.</title>
        <authorList>
            <person name="Chen F."/>
            <person name="Wang G."/>
        </authorList>
    </citation>
    <scope>NUCLEOTIDE SEQUENCE [LARGE SCALE GENOMIC DNA]</scope>
    <source>
        <strain evidence="5 6">YC6267</strain>
    </source>
</reference>
<gene>
    <name evidence="5" type="ORF">N789_09720</name>
</gene>
<dbReference type="Proteomes" id="UP000029385">
    <property type="component" value="Unassembled WGS sequence"/>
</dbReference>
<dbReference type="EMBL" id="AVCI01000005">
    <property type="protein sequence ID" value="KFN43543.1"/>
    <property type="molecule type" value="Genomic_DNA"/>
</dbReference>
<evidence type="ECO:0000256" key="2">
    <source>
        <dbReference type="ARBA" id="ARBA00022747"/>
    </source>
</evidence>
<keyword evidence="2" id="KW-0680">Restriction system</keyword>
<dbReference type="AlphaFoldDB" id="A0A091ATN6"/>
<dbReference type="STRING" id="1121015.GCA_000420545_00756"/>
<accession>A0A091ATN6</accession>
<protein>
    <recommendedName>
        <fullName evidence="4">Type I restriction modification DNA specificity domain-containing protein</fullName>
    </recommendedName>
</protein>
<dbReference type="InterPro" id="IPR000055">
    <property type="entry name" value="Restrct_endonuc_typeI_TRD"/>
</dbReference>
<dbReference type="SUPFAM" id="SSF116734">
    <property type="entry name" value="DNA methylase specificity domain"/>
    <property type="match status" value="2"/>
</dbReference>
<proteinExistence type="inferred from homology"/>
<dbReference type="PATRIC" id="fig|1121015.4.peg.1432"/>
<comment type="similarity">
    <text evidence="1">Belongs to the type-I restriction system S methylase family.</text>
</comment>
<dbReference type="GO" id="GO:0003677">
    <property type="term" value="F:DNA binding"/>
    <property type="evidence" value="ECO:0007669"/>
    <property type="project" value="UniProtKB-KW"/>
</dbReference>